<evidence type="ECO:0000313" key="1">
    <source>
        <dbReference type="EMBL" id="GIJ67330.1"/>
    </source>
</evidence>
<proteinExistence type="predicted"/>
<name>A0A8J4E9K2_9ACTN</name>
<evidence type="ECO:0000313" key="2">
    <source>
        <dbReference type="Proteomes" id="UP000635606"/>
    </source>
</evidence>
<reference evidence="1" key="1">
    <citation type="submission" date="2021-01" db="EMBL/GenBank/DDBJ databases">
        <title>Whole genome shotgun sequence of Virgisporangium ochraceum NBRC 16418.</title>
        <authorList>
            <person name="Komaki H."/>
            <person name="Tamura T."/>
        </authorList>
    </citation>
    <scope>NUCLEOTIDE SEQUENCE</scope>
    <source>
        <strain evidence="1">NBRC 16418</strain>
    </source>
</reference>
<gene>
    <name evidence="1" type="ORF">Voc01_022470</name>
</gene>
<protein>
    <submittedName>
        <fullName evidence="1">Uncharacterized protein</fullName>
    </submittedName>
</protein>
<organism evidence="1 2">
    <name type="scientific">Virgisporangium ochraceum</name>
    <dbReference type="NCBI Taxonomy" id="65505"/>
    <lineage>
        <taxon>Bacteria</taxon>
        <taxon>Bacillati</taxon>
        <taxon>Actinomycetota</taxon>
        <taxon>Actinomycetes</taxon>
        <taxon>Micromonosporales</taxon>
        <taxon>Micromonosporaceae</taxon>
        <taxon>Virgisporangium</taxon>
    </lineage>
</organism>
<sequence>MSAGVDLDGVVQRGECGGVAGAVRPGRERFGQVSHACDANRPGNRISRDQGRGIRWYPDESRAIRRSRVESREIKVIMNRPREVKLIPWRGAGG</sequence>
<dbReference type="AlphaFoldDB" id="A0A8J4E9K2"/>
<keyword evidence="2" id="KW-1185">Reference proteome</keyword>
<dbReference type="EMBL" id="BOPH01000024">
    <property type="protein sequence ID" value="GIJ67330.1"/>
    <property type="molecule type" value="Genomic_DNA"/>
</dbReference>
<accession>A0A8J4E9K2</accession>
<comment type="caution">
    <text evidence="1">The sequence shown here is derived from an EMBL/GenBank/DDBJ whole genome shotgun (WGS) entry which is preliminary data.</text>
</comment>
<dbReference type="Proteomes" id="UP000635606">
    <property type="component" value="Unassembled WGS sequence"/>
</dbReference>